<feature type="transmembrane region" description="Helical" evidence="12">
    <location>
        <begin position="118"/>
        <end position="138"/>
    </location>
</feature>
<evidence type="ECO:0000256" key="10">
    <source>
        <dbReference type="ARBA" id="ARBA00023136"/>
    </source>
</evidence>
<keyword evidence="6" id="KW-0598">Phosphotransferase system</keyword>
<comment type="caution">
    <text evidence="16">The sequence shown here is derived from an EMBL/GenBank/DDBJ whole genome shotgun (WGS) entry which is preliminary data.</text>
</comment>
<keyword evidence="2" id="KW-0813">Transport</keyword>
<keyword evidence="5" id="KW-0808">Transferase</keyword>
<feature type="transmembrane region" description="Helical" evidence="12">
    <location>
        <begin position="328"/>
        <end position="350"/>
    </location>
</feature>
<evidence type="ECO:0000256" key="12">
    <source>
        <dbReference type="SAM" id="Phobius"/>
    </source>
</evidence>
<protein>
    <submittedName>
        <fullName evidence="16">PTS system beta-glucosides-specific IIC component</fullName>
    </submittedName>
</protein>
<dbReference type="PROSITE" id="PS00371">
    <property type="entry name" value="PTS_EIIA_TYPE_1_HIS"/>
    <property type="match status" value="1"/>
</dbReference>
<dbReference type="Pfam" id="PF00367">
    <property type="entry name" value="PTS_EIIB"/>
    <property type="match status" value="1"/>
</dbReference>
<dbReference type="PANTHER" id="PTHR30175">
    <property type="entry name" value="PHOSPHOTRANSFERASE SYSTEM TRANSPORT PROTEIN"/>
    <property type="match status" value="1"/>
</dbReference>
<evidence type="ECO:0000259" key="14">
    <source>
        <dbReference type="PROSITE" id="PS51098"/>
    </source>
</evidence>
<keyword evidence="9 12" id="KW-1133">Transmembrane helix</keyword>
<feature type="transmembrane region" description="Helical" evidence="12">
    <location>
        <begin position="387"/>
        <end position="410"/>
    </location>
</feature>
<dbReference type="Gene3D" id="3.30.1360.60">
    <property type="entry name" value="Glucose permease domain IIB"/>
    <property type="match status" value="1"/>
</dbReference>
<dbReference type="NCBIfam" id="TIGR00830">
    <property type="entry name" value="PTBA"/>
    <property type="match status" value="1"/>
</dbReference>
<dbReference type="InterPro" id="IPR013013">
    <property type="entry name" value="PTS_EIIC_1"/>
</dbReference>
<dbReference type="InterPro" id="IPR036878">
    <property type="entry name" value="Glu_permease_IIB"/>
</dbReference>
<evidence type="ECO:0000313" key="17">
    <source>
        <dbReference type="Proteomes" id="UP001549164"/>
    </source>
</evidence>
<dbReference type="SUPFAM" id="SSF51261">
    <property type="entry name" value="Duplicated hybrid motif"/>
    <property type="match status" value="1"/>
</dbReference>
<keyword evidence="4" id="KW-0762">Sugar transport</keyword>
<name>A0ABV2IFA3_9HYPH</name>
<feature type="transmembrane region" description="Helical" evidence="12">
    <location>
        <begin position="205"/>
        <end position="233"/>
    </location>
</feature>
<feature type="domain" description="PTS EIIC type-1" evidence="15">
    <location>
        <begin position="109"/>
        <end position="468"/>
    </location>
</feature>
<keyword evidence="7 12" id="KW-0812">Transmembrane</keyword>
<evidence type="ECO:0000256" key="7">
    <source>
        <dbReference type="ARBA" id="ARBA00022692"/>
    </source>
</evidence>
<dbReference type="PANTHER" id="PTHR30175:SF1">
    <property type="entry name" value="PTS SYSTEM ARBUTIN-, CELLOBIOSE-, AND SALICIN-SPECIFIC EIIBC COMPONENT-RELATED"/>
    <property type="match status" value="1"/>
</dbReference>
<gene>
    <name evidence="16" type="ORF">ABID12_002873</name>
</gene>
<keyword evidence="17" id="KW-1185">Reference proteome</keyword>
<keyword evidence="10 12" id="KW-0472">Membrane</keyword>
<feature type="transmembrane region" description="Helical" evidence="12">
    <location>
        <begin position="253"/>
        <end position="278"/>
    </location>
</feature>
<dbReference type="Pfam" id="PF02378">
    <property type="entry name" value="PTS_EIIC"/>
    <property type="match status" value="1"/>
</dbReference>
<dbReference type="Pfam" id="PF00358">
    <property type="entry name" value="PTS_EIIA_1"/>
    <property type="match status" value="1"/>
</dbReference>
<keyword evidence="3" id="KW-1003">Cell membrane</keyword>
<dbReference type="InterPro" id="IPR001996">
    <property type="entry name" value="PTS_IIB_1"/>
</dbReference>
<dbReference type="Gene3D" id="2.70.70.10">
    <property type="entry name" value="Glucose Permease (Domain IIA)"/>
    <property type="match status" value="1"/>
</dbReference>
<dbReference type="InterPro" id="IPR018113">
    <property type="entry name" value="PTrfase_EIIB_Cys"/>
</dbReference>
<evidence type="ECO:0000313" key="16">
    <source>
        <dbReference type="EMBL" id="MET3600922.1"/>
    </source>
</evidence>
<evidence type="ECO:0000256" key="9">
    <source>
        <dbReference type="ARBA" id="ARBA00022989"/>
    </source>
</evidence>
<comment type="subcellular location">
    <subcellularLocation>
        <location evidence="1">Cell membrane</location>
        <topology evidence="1">Multi-pass membrane protein</topology>
    </subcellularLocation>
</comment>
<organism evidence="16 17">
    <name type="scientific">Martelella mangrovi</name>
    <dbReference type="NCBI Taxonomy" id="1397477"/>
    <lineage>
        <taxon>Bacteria</taxon>
        <taxon>Pseudomonadati</taxon>
        <taxon>Pseudomonadota</taxon>
        <taxon>Alphaproteobacteria</taxon>
        <taxon>Hyphomicrobiales</taxon>
        <taxon>Aurantimonadaceae</taxon>
        <taxon>Martelella</taxon>
    </lineage>
</organism>
<dbReference type="InterPro" id="IPR011055">
    <property type="entry name" value="Dup_hybrid_motif"/>
</dbReference>
<accession>A0ABV2IFA3</accession>
<feature type="transmembrane region" description="Helical" evidence="12">
    <location>
        <begin position="290"/>
        <end position="308"/>
    </location>
</feature>
<evidence type="ECO:0000256" key="6">
    <source>
        <dbReference type="ARBA" id="ARBA00022683"/>
    </source>
</evidence>
<feature type="active site" description="Phosphocysteine intermediate; for EIIB activity" evidence="11">
    <location>
        <position position="28"/>
    </location>
</feature>
<dbReference type="PROSITE" id="PS51098">
    <property type="entry name" value="PTS_EIIB_TYPE_1"/>
    <property type="match status" value="1"/>
</dbReference>
<dbReference type="RefSeq" id="WP_354434791.1">
    <property type="nucleotide sequence ID" value="NZ_JBEPLY010000010.1"/>
</dbReference>
<evidence type="ECO:0000256" key="1">
    <source>
        <dbReference type="ARBA" id="ARBA00004651"/>
    </source>
</evidence>
<feature type="domain" description="PTS EIIA type-1" evidence="13">
    <location>
        <begin position="521"/>
        <end position="625"/>
    </location>
</feature>
<evidence type="ECO:0000259" key="13">
    <source>
        <dbReference type="PROSITE" id="PS51093"/>
    </source>
</evidence>
<dbReference type="NCBIfam" id="TIGR01995">
    <property type="entry name" value="PTS-II-ABC-beta"/>
    <property type="match status" value="1"/>
</dbReference>
<evidence type="ECO:0000259" key="15">
    <source>
        <dbReference type="PROSITE" id="PS51103"/>
    </source>
</evidence>
<dbReference type="SUPFAM" id="SSF55604">
    <property type="entry name" value="Glucose permease domain IIB"/>
    <property type="match status" value="1"/>
</dbReference>
<evidence type="ECO:0000256" key="8">
    <source>
        <dbReference type="ARBA" id="ARBA00022777"/>
    </source>
</evidence>
<dbReference type="PROSITE" id="PS51103">
    <property type="entry name" value="PTS_EIIC_TYPE_1"/>
    <property type="match status" value="1"/>
</dbReference>
<keyword evidence="8" id="KW-0418">Kinase</keyword>
<dbReference type="InterPro" id="IPR003352">
    <property type="entry name" value="PTS_EIIC"/>
</dbReference>
<dbReference type="InterPro" id="IPR011297">
    <property type="entry name" value="PTS_IIABC_b_glu"/>
</dbReference>
<evidence type="ECO:0000256" key="2">
    <source>
        <dbReference type="ARBA" id="ARBA00022448"/>
    </source>
</evidence>
<dbReference type="PROSITE" id="PS51093">
    <property type="entry name" value="PTS_EIIA_TYPE_1"/>
    <property type="match status" value="1"/>
</dbReference>
<reference evidence="16 17" key="1">
    <citation type="submission" date="2024-06" db="EMBL/GenBank/DDBJ databases">
        <title>Genomic Encyclopedia of Type Strains, Phase IV (KMG-IV): sequencing the most valuable type-strain genomes for metagenomic binning, comparative biology and taxonomic classification.</title>
        <authorList>
            <person name="Goeker M."/>
        </authorList>
    </citation>
    <scope>NUCLEOTIDE SEQUENCE [LARGE SCALE GENOMIC DNA]</scope>
    <source>
        <strain evidence="16 17">DSM 28102</strain>
    </source>
</reference>
<evidence type="ECO:0000256" key="5">
    <source>
        <dbReference type="ARBA" id="ARBA00022679"/>
    </source>
</evidence>
<feature type="domain" description="PTS EIIB type-1" evidence="14">
    <location>
        <begin position="6"/>
        <end position="88"/>
    </location>
</feature>
<dbReference type="InterPro" id="IPR001127">
    <property type="entry name" value="PTS_EIIA_1_perm"/>
</dbReference>
<evidence type="ECO:0000256" key="11">
    <source>
        <dbReference type="PROSITE-ProRule" id="PRU00421"/>
    </source>
</evidence>
<feature type="transmembrane region" description="Helical" evidence="12">
    <location>
        <begin position="150"/>
        <end position="171"/>
    </location>
</feature>
<evidence type="ECO:0000256" key="3">
    <source>
        <dbReference type="ARBA" id="ARBA00022475"/>
    </source>
</evidence>
<dbReference type="CDD" id="cd00212">
    <property type="entry name" value="PTS_IIB_glc"/>
    <property type="match status" value="1"/>
</dbReference>
<sequence>MTQKYAPLAHEIIELVGGPQNVQSVYHCQTRLRFALRDEAAVRNAELNALDGVAATASSGGTFQVVIGTHVKDVFEEVDREMSDAGVEAQAPDMTVTPKHRNFLSVVIDFVSGTFQPIIPALSGAGMIMALLAVLVVFDVITTDSQTYRVLAFFSNAVFYFLPVFVAISAADKLKTSRIMAGVVAAMMLHPNWNAMVAAGEPVNLFGFIPLTLTTYGSTVIPILLIVFVQSYVERWLDRITPNAAKLVVVPMMTFLIMGTLAMALLGPIGSFLGGYLAIFFSFLTENAPWAPPVIIGSLLPIMVMFGIHNAIAPLGFAQLAAFGHESIFGPGALCSNIATGVAMLTVMLITKDAKTRQLATATGFTALMGPTEPALYGVSLPKRYPLIATLIGGGVGGLYAGLTATRRFAVGSSGLPAVVLYIGDNTTRYLVNILIALAITTVVTAVLTYLLSFYFEKRQTVAAAAAGPVPASPAAAPAPAPAASVAATAAPAVPAAAPVATAAIAAPCNGTIVALSDVPDAAFSSGAMGPGVGVEPADGTIIAPVSGVVESAVDTGHAFGIVTEDGTEVLVHVGVDTVQMKGEGFAGAVPQGTRVVAGQTLVTADLAAIKAAGHPATVVVVVTNAADGAEISVADAGPVSSGADIITIKH</sequence>
<proteinExistence type="predicted"/>
<dbReference type="EMBL" id="JBEPLY010000010">
    <property type="protein sequence ID" value="MET3600922.1"/>
    <property type="molecule type" value="Genomic_DNA"/>
</dbReference>
<evidence type="ECO:0000256" key="4">
    <source>
        <dbReference type="ARBA" id="ARBA00022597"/>
    </source>
</evidence>
<feature type="transmembrane region" description="Helical" evidence="12">
    <location>
        <begin position="430"/>
        <end position="452"/>
    </location>
</feature>
<dbReference type="PROSITE" id="PS01035">
    <property type="entry name" value="PTS_EIIB_TYPE_1_CYS"/>
    <property type="match status" value="1"/>
</dbReference>
<dbReference type="InterPro" id="IPR050558">
    <property type="entry name" value="PTS_Sugar-Specific_Components"/>
</dbReference>
<dbReference type="Proteomes" id="UP001549164">
    <property type="component" value="Unassembled WGS sequence"/>
</dbReference>
<feature type="transmembrane region" description="Helical" evidence="12">
    <location>
        <begin position="177"/>
        <end position="193"/>
    </location>
</feature>